<dbReference type="InterPro" id="IPR036396">
    <property type="entry name" value="Cyt_P450_sf"/>
</dbReference>
<dbReference type="FunFam" id="1.10.630.10:FF:000018">
    <property type="entry name" value="Cytochrome P450 monooxygenase"/>
    <property type="match status" value="1"/>
</dbReference>
<proteinExistence type="inferred from homology"/>
<dbReference type="PROSITE" id="PS00086">
    <property type="entry name" value="CYTOCHROME_P450"/>
    <property type="match status" value="1"/>
</dbReference>
<dbReference type="PRINTS" id="PR00385">
    <property type="entry name" value="P450"/>
</dbReference>
<dbReference type="PRINTS" id="PR00359">
    <property type="entry name" value="BP450"/>
</dbReference>
<dbReference type="Pfam" id="PF00067">
    <property type="entry name" value="p450"/>
    <property type="match status" value="1"/>
</dbReference>
<dbReference type="EMBL" id="CP045643">
    <property type="protein sequence ID" value="QFZ73578.1"/>
    <property type="molecule type" value="Genomic_DNA"/>
</dbReference>
<dbReference type="InterPro" id="IPR002397">
    <property type="entry name" value="Cyt_P450_B"/>
</dbReference>
<keyword evidence="2 7" id="KW-0349">Heme</keyword>
<dbReference type="Proteomes" id="UP000326179">
    <property type="component" value="Chromosome"/>
</dbReference>
<evidence type="ECO:0000256" key="5">
    <source>
        <dbReference type="ARBA" id="ARBA00023004"/>
    </source>
</evidence>
<organism evidence="8 9">
    <name type="scientific">Streptomyces fagopyri</name>
    <dbReference type="NCBI Taxonomy" id="2662397"/>
    <lineage>
        <taxon>Bacteria</taxon>
        <taxon>Bacillati</taxon>
        <taxon>Actinomycetota</taxon>
        <taxon>Actinomycetes</taxon>
        <taxon>Kitasatosporales</taxon>
        <taxon>Streptomycetaceae</taxon>
        <taxon>Streptomyces</taxon>
    </lineage>
</organism>
<dbReference type="GO" id="GO:0016705">
    <property type="term" value="F:oxidoreductase activity, acting on paired donors, with incorporation or reduction of molecular oxygen"/>
    <property type="evidence" value="ECO:0007669"/>
    <property type="project" value="InterPro"/>
</dbReference>
<reference evidence="8 9" key="1">
    <citation type="submission" date="2019-10" db="EMBL/GenBank/DDBJ databases">
        <title>A novel species.</title>
        <authorList>
            <person name="Gao J."/>
        </authorList>
    </citation>
    <scope>NUCLEOTIDE SEQUENCE [LARGE SCALE GENOMIC DNA]</scope>
    <source>
        <strain evidence="8 9">QMT-28</strain>
    </source>
</reference>
<keyword evidence="5 7" id="KW-0408">Iron</keyword>
<evidence type="ECO:0000313" key="9">
    <source>
        <dbReference type="Proteomes" id="UP000326179"/>
    </source>
</evidence>
<comment type="similarity">
    <text evidence="1 7">Belongs to the cytochrome P450 family.</text>
</comment>
<sequence>MTTTDHDDITVLDAAFKADAHDRYAELRARGPIHKVQILRGLDTWVVLDHDLAKAALTHPALLKDATPAAEALEAVGFTAHRPESGLGVNMLNADPPDHTRLRGLVAAAFTRPRIEALRPRVAEIAEGLADAMAPLGTADLVRSFTGPLPVQVISELLGVPQDGRDSFRAWTSQALGSTSERQREAFVSLNGYLAELVAEKQRSPGDDLLSALTAVYDQRDGRLSKAELVGTANLLVVAGHDTTVNLLGNAMVALLRHPEQARRLRERPELLPGAVEELLRFDPPVEFTPMRYAAEDITLGGARIPRGGAVVVALTSVGRADPAMAPAERDVLDVRRPDVRHLSFGHGIHHCLGAPLARLEAEVGIGTLLRRFPDLATAVPPADIPWIPVGLMRGPVALPVTFTPVPTTA</sequence>
<evidence type="ECO:0000256" key="6">
    <source>
        <dbReference type="ARBA" id="ARBA00023033"/>
    </source>
</evidence>
<gene>
    <name evidence="8" type="ORF">GFH48_10245</name>
</gene>
<dbReference type="InterPro" id="IPR001128">
    <property type="entry name" value="Cyt_P450"/>
</dbReference>
<dbReference type="AlphaFoldDB" id="A0A5Q0L9H2"/>
<evidence type="ECO:0000256" key="4">
    <source>
        <dbReference type="ARBA" id="ARBA00023002"/>
    </source>
</evidence>
<keyword evidence="9" id="KW-1185">Reference proteome</keyword>
<protein>
    <submittedName>
        <fullName evidence="8">Cytochrome P450</fullName>
    </submittedName>
</protein>
<evidence type="ECO:0000256" key="7">
    <source>
        <dbReference type="RuleBase" id="RU000461"/>
    </source>
</evidence>
<evidence type="ECO:0000256" key="3">
    <source>
        <dbReference type="ARBA" id="ARBA00022723"/>
    </source>
</evidence>
<dbReference type="SUPFAM" id="SSF48264">
    <property type="entry name" value="Cytochrome P450"/>
    <property type="match status" value="1"/>
</dbReference>
<dbReference type="Gene3D" id="1.10.630.10">
    <property type="entry name" value="Cytochrome P450"/>
    <property type="match status" value="1"/>
</dbReference>
<dbReference type="KEGG" id="sfy:GFH48_10245"/>
<name>A0A5Q0L9H2_9ACTN</name>
<dbReference type="PANTHER" id="PTHR46696">
    <property type="entry name" value="P450, PUTATIVE (EUROFUNG)-RELATED"/>
    <property type="match status" value="1"/>
</dbReference>
<dbReference type="GO" id="GO:0004497">
    <property type="term" value="F:monooxygenase activity"/>
    <property type="evidence" value="ECO:0007669"/>
    <property type="project" value="UniProtKB-KW"/>
</dbReference>
<accession>A0A5Q0L9H2</accession>
<keyword evidence="4 7" id="KW-0560">Oxidoreductase</keyword>
<dbReference type="CDD" id="cd11029">
    <property type="entry name" value="CYP107-like"/>
    <property type="match status" value="1"/>
</dbReference>
<dbReference type="GO" id="GO:0005506">
    <property type="term" value="F:iron ion binding"/>
    <property type="evidence" value="ECO:0007669"/>
    <property type="project" value="InterPro"/>
</dbReference>
<evidence type="ECO:0000256" key="2">
    <source>
        <dbReference type="ARBA" id="ARBA00022617"/>
    </source>
</evidence>
<evidence type="ECO:0000313" key="8">
    <source>
        <dbReference type="EMBL" id="QFZ73578.1"/>
    </source>
</evidence>
<dbReference type="InterPro" id="IPR017972">
    <property type="entry name" value="Cyt_P450_CS"/>
</dbReference>
<keyword evidence="6 7" id="KW-0503">Monooxygenase</keyword>
<evidence type="ECO:0000256" key="1">
    <source>
        <dbReference type="ARBA" id="ARBA00010617"/>
    </source>
</evidence>
<keyword evidence="3 7" id="KW-0479">Metal-binding</keyword>
<dbReference type="PANTHER" id="PTHR46696:SF1">
    <property type="entry name" value="CYTOCHROME P450 YJIB-RELATED"/>
    <property type="match status" value="1"/>
</dbReference>
<dbReference type="RefSeq" id="WP_153287940.1">
    <property type="nucleotide sequence ID" value="NZ_CP045643.1"/>
</dbReference>
<dbReference type="GO" id="GO:0020037">
    <property type="term" value="F:heme binding"/>
    <property type="evidence" value="ECO:0007669"/>
    <property type="project" value="InterPro"/>
</dbReference>